<dbReference type="Gene3D" id="3.80.10.10">
    <property type="entry name" value="Ribonuclease Inhibitor"/>
    <property type="match status" value="1"/>
</dbReference>
<proteinExistence type="predicted"/>
<dbReference type="SUPFAM" id="SSF52058">
    <property type="entry name" value="L domain-like"/>
    <property type="match status" value="1"/>
</dbReference>
<dbReference type="InterPro" id="IPR053139">
    <property type="entry name" value="Surface_bspA-like"/>
</dbReference>
<comment type="caution">
    <text evidence="1">The sequence shown here is derived from an EMBL/GenBank/DDBJ whole genome shotgun (WGS) entry which is preliminary data.</text>
</comment>
<organism evidence="1 2">
    <name type="scientific">Candidatus Merdivicinus excrementipullorum</name>
    <dbReference type="NCBI Taxonomy" id="2840867"/>
    <lineage>
        <taxon>Bacteria</taxon>
        <taxon>Bacillati</taxon>
        <taxon>Bacillota</taxon>
        <taxon>Clostridia</taxon>
        <taxon>Eubacteriales</taxon>
        <taxon>Oscillospiraceae</taxon>
        <taxon>Oscillospiraceae incertae sedis</taxon>
        <taxon>Candidatus Merdivicinus</taxon>
    </lineage>
</organism>
<dbReference type="PANTHER" id="PTHR45661:SF3">
    <property type="entry name" value="IG-LIKE DOMAIN-CONTAINING PROTEIN"/>
    <property type="match status" value="1"/>
</dbReference>
<gene>
    <name evidence="1" type="ORF">IAB51_07365</name>
</gene>
<dbReference type="EMBL" id="DVJP01000049">
    <property type="protein sequence ID" value="HIS76614.1"/>
    <property type="molecule type" value="Genomic_DNA"/>
</dbReference>
<dbReference type="InterPro" id="IPR032675">
    <property type="entry name" value="LRR_dom_sf"/>
</dbReference>
<evidence type="ECO:0000313" key="2">
    <source>
        <dbReference type="Proteomes" id="UP000824002"/>
    </source>
</evidence>
<reference evidence="1" key="2">
    <citation type="journal article" date="2021" name="PeerJ">
        <title>Extensive microbial diversity within the chicken gut microbiome revealed by metagenomics and culture.</title>
        <authorList>
            <person name="Gilroy R."/>
            <person name="Ravi A."/>
            <person name="Getino M."/>
            <person name="Pursley I."/>
            <person name="Horton D.L."/>
            <person name="Alikhan N.F."/>
            <person name="Baker D."/>
            <person name="Gharbi K."/>
            <person name="Hall N."/>
            <person name="Watson M."/>
            <person name="Adriaenssens E.M."/>
            <person name="Foster-Nyarko E."/>
            <person name="Jarju S."/>
            <person name="Secka A."/>
            <person name="Antonio M."/>
            <person name="Oren A."/>
            <person name="Chaudhuri R.R."/>
            <person name="La Ragione R."/>
            <person name="Hildebrand F."/>
            <person name="Pallen M.J."/>
        </authorList>
    </citation>
    <scope>NUCLEOTIDE SEQUENCE</scope>
    <source>
        <strain evidence="1">CHK199-13235</strain>
    </source>
</reference>
<dbReference type="PANTHER" id="PTHR45661">
    <property type="entry name" value="SURFACE ANTIGEN"/>
    <property type="match status" value="1"/>
</dbReference>
<accession>A0A9D1JZH0</accession>
<reference evidence="1" key="1">
    <citation type="submission" date="2020-10" db="EMBL/GenBank/DDBJ databases">
        <authorList>
            <person name="Gilroy R."/>
        </authorList>
    </citation>
    <scope>NUCLEOTIDE SEQUENCE</scope>
    <source>
        <strain evidence="1">CHK199-13235</strain>
    </source>
</reference>
<dbReference type="Pfam" id="PF13306">
    <property type="entry name" value="LRR_5"/>
    <property type="match status" value="1"/>
</dbReference>
<dbReference type="AlphaFoldDB" id="A0A9D1JZH0"/>
<protein>
    <submittedName>
        <fullName evidence="1">Leucine-rich repeat domain-containing protein</fullName>
    </submittedName>
</protein>
<sequence>MTDDRIEKEERTNQLEPEELNPCTVICMAFRPEELFSIPAGTKILEGCRGQDYQEAGIPDGVEILANWAFAQCGRLEWVRLPQTLRIIGEHAFRECISLAEITIPDGVKEIRGGTFSGCSALGTVTLPPGLREIGAYAFSCCDSLREIVIPDGVQTLGRGAFEGCSALCRAELPASFRAPKKQEMLDAAGIRENIRVYRREST</sequence>
<name>A0A9D1JZH0_9FIRM</name>
<dbReference type="InterPro" id="IPR026906">
    <property type="entry name" value="LRR_5"/>
</dbReference>
<dbReference type="Proteomes" id="UP000824002">
    <property type="component" value="Unassembled WGS sequence"/>
</dbReference>
<evidence type="ECO:0000313" key="1">
    <source>
        <dbReference type="EMBL" id="HIS76614.1"/>
    </source>
</evidence>